<protein>
    <submittedName>
        <fullName evidence="3">Acetyl esterase/lipase</fullName>
    </submittedName>
</protein>
<dbReference type="OrthoDB" id="9794725at2"/>
<dbReference type="Pfam" id="PF20434">
    <property type="entry name" value="BD-FAE"/>
    <property type="match status" value="1"/>
</dbReference>
<dbReference type="STRING" id="648782.SAMN04488554_0995"/>
<dbReference type="SUPFAM" id="SSF53474">
    <property type="entry name" value="alpha/beta-Hydrolases"/>
    <property type="match status" value="2"/>
</dbReference>
<dbReference type="Proteomes" id="UP000199220">
    <property type="component" value="Unassembled WGS sequence"/>
</dbReference>
<dbReference type="PANTHER" id="PTHR48081">
    <property type="entry name" value="AB HYDROLASE SUPERFAMILY PROTEIN C4A8.06C"/>
    <property type="match status" value="1"/>
</dbReference>
<sequence length="258" mass="26871">MPNQVARVPLVLSPATPELLTSGGRGFVLALAGGGYAHRSEHEGPGTADWLAARGIPAGHLDYPVAPARYPEALEQVLLALADLRAGVHGEINGPIAVIGYSAGGHLAGTAATATDAERTALAEREGIDPDTLARPDLVTMGYPVFSLVARTHVGSRLNLLGADHTEALALALSVENRVDAAAPPAFVWHTSDDAAVPVENTLAAVSAWRAARADVEAHVYPHGRHGLGLALEETGAVAGWSQHWVEWLNGHGIRPPD</sequence>
<name>A0A1H5EEW7_9MICO</name>
<dbReference type="Gene3D" id="3.40.50.1820">
    <property type="entry name" value="alpha/beta hydrolase"/>
    <property type="match status" value="1"/>
</dbReference>
<keyword evidence="1" id="KW-0378">Hydrolase</keyword>
<evidence type="ECO:0000313" key="3">
    <source>
        <dbReference type="EMBL" id="SED89638.1"/>
    </source>
</evidence>
<dbReference type="AlphaFoldDB" id="A0A1H5EEW7"/>
<keyword evidence="4" id="KW-1185">Reference proteome</keyword>
<proteinExistence type="predicted"/>
<dbReference type="RefSeq" id="WP_089771951.1">
    <property type="nucleotide sequence ID" value="NZ_FNTX01000001.1"/>
</dbReference>
<dbReference type="InterPro" id="IPR050300">
    <property type="entry name" value="GDXG_lipolytic_enzyme"/>
</dbReference>
<gene>
    <name evidence="3" type="ORF">SAMN04488554_0995</name>
</gene>
<dbReference type="EMBL" id="FNTX01000001">
    <property type="protein sequence ID" value="SED89638.1"/>
    <property type="molecule type" value="Genomic_DNA"/>
</dbReference>
<evidence type="ECO:0000259" key="2">
    <source>
        <dbReference type="Pfam" id="PF20434"/>
    </source>
</evidence>
<dbReference type="GO" id="GO:0016787">
    <property type="term" value="F:hydrolase activity"/>
    <property type="evidence" value="ECO:0007669"/>
    <property type="project" value="UniProtKB-KW"/>
</dbReference>
<accession>A0A1H5EEW7</accession>
<evidence type="ECO:0000313" key="4">
    <source>
        <dbReference type="Proteomes" id="UP000199220"/>
    </source>
</evidence>
<reference evidence="4" key="1">
    <citation type="submission" date="2016-10" db="EMBL/GenBank/DDBJ databases">
        <authorList>
            <person name="Varghese N."/>
            <person name="Submissions S."/>
        </authorList>
    </citation>
    <scope>NUCLEOTIDE SEQUENCE [LARGE SCALE GENOMIC DNA]</scope>
    <source>
        <strain evidence="4">DSM 21368</strain>
    </source>
</reference>
<feature type="domain" description="BD-FAE-like" evidence="2">
    <location>
        <begin position="29"/>
        <end position="202"/>
    </location>
</feature>
<evidence type="ECO:0000256" key="1">
    <source>
        <dbReference type="ARBA" id="ARBA00022801"/>
    </source>
</evidence>
<dbReference type="InterPro" id="IPR029058">
    <property type="entry name" value="AB_hydrolase_fold"/>
</dbReference>
<organism evidence="3 4">
    <name type="scientific">Ruania alba</name>
    <dbReference type="NCBI Taxonomy" id="648782"/>
    <lineage>
        <taxon>Bacteria</taxon>
        <taxon>Bacillati</taxon>
        <taxon>Actinomycetota</taxon>
        <taxon>Actinomycetes</taxon>
        <taxon>Micrococcales</taxon>
        <taxon>Ruaniaceae</taxon>
        <taxon>Ruania</taxon>
    </lineage>
</organism>
<dbReference type="InterPro" id="IPR049492">
    <property type="entry name" value="BD-FAE-like_dom"/>
</dbReference>
<dbReference type="PANTHER" id="PTHR48081:SF6">
    <property type="entry name" value="PEPTIDASE S9 PROLYL OLIGOPEPTIDASE CATALYTIC DOMAIN-CONTAINING PROTEIN"/>
    <property type="match status" value="1"/>
</dbReference>